<protein>
    <submittedName>
        <fullName evidence="2">Uncharacterized protein</fullName>
    </submittedName>
</protein>
<evidence type="ECO:0000313" key="2">
    <source>
        <dbReference type="EMBL" id="PVH35181.1"/>
    </source>
</evidence>
<dbReference type="Gramene" id="PVH35181">
    <property type="protein sequence ID" value="PVH35181"/>
    <property type="gene ID" value="PAHAL_7G120900"/>
</dbReference>
<sequence length="145" mass="15548">MPLQLHRFGRPRARDQPGSSCSFPHSAPLLGPPKPQAALLHWTPADLQAASLLEQLTHLVLRAGTSGRLAARRHGSPTPQSASLHGHLEPQAAQAPEDGTQLAKLVASVACGAGGAGKSRTREAPRRRKNLFFYRQTQTEKTNIG</sequence>
<proteinExistence type="predicted"/>
<organism evidence="2">
    <name type="scientific">Panicum hallii</name>
    <dbReference type="NCBI Taxonomy" id="206008"/>
    <lineage>
        <taxon>Eukaryota</taxon>
        <taxon>Viridiplantae</taxon>
        <taxon>Streptophyta</taxon>
        <taxon>Embryophyta</taxon>
        <taxon>Tracheophyta</taxon>
        <taxon>Spermatophyta</taxon>
        <taxon>Magnoliopsida</taxon>
        <taxon>Liliopsida</taxon>
        <taxon>Poales</taxon>
        <taxon>Poaceae</taxon>
        <taxon>PACMAD clade</taxon>
        <taxon>Panicoideae</taxon>
        <taxon>Panicodae</taxon>
        <taxon>Paniceae</taxon>
        <taxon>Panicinae</taxon>
        <taxon>Panicum</taxon>
        <taxon>Panicum sect. Panicum</taxon>
    </lineage>
</organism>
<feature type="region of interest" description="Disordered" evidence="1">
    <location>
        <begin position="70"/>
        <end position="98"/>
    </location>
</feature>
<dbReference type="AlphaFoldDB" id="A0A2T8IBX5"/>
<feature type="region of interest" description="Disordered" evidence="1">
    <location>
        <begin position="1"/>
        <end position="29"/>
    </location>
</feature>
<dbReference type="EMBL" id="CM008052">
    <property type="protein sequence ID" value="PVH35181.1"/>
    <property type="molecule type" value="Genomic_DNA"/>
</dbReference>
<gene>
    <name evidence="2" type="ORF">PAHAL_7G120900</name>
</gene>
<dbReference type="Proteomes" id="UP000243499">
    <property type="component" value="Chromosome 7"/>
</dbReference>
<name>A0A2T8IBX5_9POAL</name>
<evidence type="ECO:0000256" key="1">
    <source>
        <dbReference type="SAM" id="MobiDB-lite"/>
    </source>
</evidence>
<reference evidence="2" key="1">
    <citation type="submission" date="2018-04" db="EMBL/GenBank/DDBJ databases">
        <title>WGS assembly of Panicum hallii.</title>
        <authorList>
            <person name="Lovell J."/>
            <person name="Jenkins J."/>
            <person name="Lowry D."/>
            <person name="Mamidi S."/>
            <person name="Sreedasyam A."/>
            <person name="Weng X."/>
            <person name="Barry K."/>
            <person name="Bonette J."/>
            <person name="Campitelli B."/>
            <person name="Daum C."/>
            <person name="Gordon S."/>
            <person name="Gould B."/>
            <person name="Lipzen A."/>
            <person name="Macqueen A."/>
            <person name="Palacio-Mejia J."/>
            <person name="Plott C."/>
            <person name="Shakirov E."/>
            <person name="Shu S."/>
            <person name="Yoshinaga Y."/>
            <person name="Zane M."/>
            <person name="Rokhsar D."/>
            <person name="Grimwood J."/>
            <person name="Schmutz J."/>
            <person name="Juenger T."/>
        </authorList>
    </citation>
    <scope>NUCLEOTIDE SEQUENCE [LARGE SCALE GENOMIC DNA]</scope>
    <source>
        <strain evidence="2">FIL2</strain>
    </source>
</reference>
<accession>A0A2T8IBX5</accession>